<keyword evidence="2" id="KW-1185">Reference proteome</keyword>
<reference evidence="1 2" key="1">
    <citation type="submission" date="2022-05" db="EMBL/GenBank/DDBJ databases">
        <authorList>
            <consortium name="Genoscope - CEA"/>
            <person name="William W."/>
        </authorList>
    </citation>
    <scope>NUCLEOTIDE SEQUENCE [LARGE SCALE GENOMIC DNA]</scope>
</reference>
<dbReference type="Proteomes" id="UP001159427">
    <property type="component" value="Unassembled WGS sequence"/>
</dbReference>
<dbReference type="EMBL" id="CALNXI010001277">
    <property type="protein sequence ID" value="CAH3162963.1"/>
    <property type="molecule type" value="Genomic_DNA"/>
</dbReference>
<accession>A0ABN8QFC8</accession>
<protein>
    <recommendedName>
        <fullName evidence="3">Exophilin 5</fullName>
    </recommendedName>
</protein>
<evidence type="ECO:0000313" key="2">
    <source>
        <dbReference type="Proteomes" id="UP001159427"/>
    </source>
</evidence>
<proteinExistence type="predicted"/>
<organism evidence="1 2">
    <name type="scientific">Porites evermanni</name>
    <dbReference type="NCBI Taxonomy" id="104178"/>
    <lineage>
        <taxon>Eukaryota</taxon>
        <taxon>Metazoa</taxon>
        <taxon>Cnidaria</taxon>
        <taxon>Anthozoa</taxon>
        <taxon>Hexacorallia</taxon>
        <taxon>Scleractinia</taxon>
        <taxon>Fungiina</taxon>
        <taxon>Poritidae</taxon>
        <taxon>Porites</taxon>
    </lineage>
</organism>
<name>A0ABN8QFC8_9CNID</name>
<sequence>MPAQEKRSQLPSIKLSQNIRKAIEKNVGCEEDLIKTLQDVEIKKRAALNEIILKKSAFLRQQRRRRERLPDVLGRNGENHHLTLNRKKVSDDLKFSSGTHSFTTREKDAMLCRSTFKLPSLATSTVRNTIQIESGNGEEICELSASQDSNGKTGNTVNHSQEVSSMQSVNETNAASERNAMLKESSGVESVLGAHSWPPSPHVHLEQKSILKRRNSVADIVHSNNRAGCSESITRPAWLRRQSLHQVSFSNHTTPQTTSSISDPSLLQSNAEFFLEDSTSSRYRKVLNRRRSLQAPVFNRSSFSLNGGLPEGNVDSFQDCHFHCPKNQDGRRVSFQDSSSSV</sequence>
<evidence type="ECO:0008006" key="3">
    <source>
        <dbReference type="Google" id="ProtNLM"/>
    </source>
</evidence>
<evidence type="ECO:0000313" key="1">
    <source>
        <dbReference type="EMBL" id="CAH3162963.1"/>
    </source>
</evidence>
<gene>
    <name evidence="1" type="ORF">PEVE_00004452</name>
</gene>
<comment type="caution">
    <text evidence="1">The sequence shown here is derived from an EMBL/GenBank/DDBJ whole genome shotgun (WGS) entry which is preliminary data.</text>
</comment>